<organism evidence="2 3">
    <name type="scientific">[Emmonsia] crescens</name>
    <dbReference type="NCBI Taxonomy" id="73230"/>
    <lineage>
        <taxon>Eukaryota</taxon>
        <taxon>Fungi</taxon>
        <taxon>Dikarya</taxon>
        <taxon>Ascomycota</taxon>
        <taxon>Pezizomycotina</taxon>
        <taxon>Eurotiomycetes</taxon>
        <taxon>Eurotiomycetidae</taxon>
        <taxon>Onygenales</taxon>
        <taxon>Ajellomycetaceae</taxon>
        <taxon>Emergomyces</taxon>
    </lineage>
</organism>
<reference evidence="3" key="1">
    <citation type="journal article" date="2015" name="PLoS Genet.">
        <title>The dynamic genome and transcriptome of the human fungal pathogen Blastomyces and close relative Emmonsia.</title>
        <authorList>
            <person name="Munoz J.F."/>
            <person name="Gauthier G.M."/>
            <person name="Desjardins C.A."/>
            <person name="Gallo J.E."/>
            <person name="Holder J."/>
            <person name="Sullivan T.D."/>
            <person name="Marty A.J."/>
            <person name="Carmen J.C."/>
            <person name="Chen Z."/>
            <person name="Ding L."/>
            <person name="Gujja S."/>
            <person name="Magrini V."/>
            <person name="Misas E."/>
            <person name="Mitreva M."/>
            <person name="Priest M."/>
            <person name="Saif S."/>
            <person name="Whiston E.A."/>
            <person name="Young S."/>
            <person name="Zeng Q."/>
            <person name="Goldman W.E."/>
            <person name="Mardis E.R."/>
            <person name="Taylor J.W."/>
            <person name="McEwen J.G."/>
            <person name="Clay O.K."/>
            <person name="Klein B.S."/>
            <person name="Cuomo C.A."/>
        </authorList>
    </citation>
    <scope>NUCLEOTIDE SEQUENCE [LARGE SCALE GENOMIC DNA]</scope>
    <source>
        <strain evidence="3">UAMH 3008</strain>
    </source>
</reference>
<name>A0A0G2I0C6_9EURO</name>
<evidence type="ECO:0000256" key="1">
    <source>
        <dbReference type="SAM" id="MobiDB-lite"/>
    </source>
</evidence>
<dbReference type="VEuPathDB" id="FungiDB:EMCG_02112"/>
<dbReference type="AlphaFoldDB" id="A0A0G2I0C6"/>
<comment type="caution">
    <text evidence="2">The sequence shown here is derived from an EMBL/GenBank/DDBJ whole genome shotgun (WGS) entry which is preliminary data.</text>
</comment>
<proteinExistence type="predicted"/>
<evidence type="ECO:0000313" key="3">
    <source>
        <dbReference type="Proteomes" id="UP000034164"/>
    </source>
</evidence>
<dbReference type="Proteomes" id="UP000034164">
    <property type="component" value="Unassembled WGS sequence"/>
</dbReference>
<evidence type="ECO:0000313" key="2">
    <source>
        <dbReference type="EMBL" id="KKZ63575.1"/>
    </source>
</evidence>
<sequence length="344" mass="38008">MARLNLTDIAAVKDNQETPWINGMQAYEIPITSPFEEIISEDTMVIFSICNYVESAGSKCPILSANPPNPESGEPNPSIDYNGLSQFIISNKGRIAPGDIAIFQELARRRRSYFGAYDLFFKADNTLRDLFAERCQLLKRSQAIVRNPDNFTIESRRDISSQVEINVRNCVAEKEIHAACLQGITACTTRLAGIKQITLSVFQKIRDKKSKSQHQRQKTSNGMNTNTGTRNRGGSGALNKTHTPSPMPQPAKLIRNSGITKAPTHPLQPAGLAGNKTTREYQNTCIAADRLNKGFECNVPRPCHIPITIPMTRTQTSAPSIYLAELGQATPPNSSPLQFTTEIF</sequence>
<accession>A0A0G2I0C6</accession>
<gene>
    <name evidence="2" type="ORF">EMCG_02112</name>
</gene>
<feature type="compositionally biased region" description="Low complexity" evidence="1">
    <location>
        <begin position="219"/>
        <end position="230"/>
    </location>
</feature>
<protein>
    <submittedName>
        <fullName evidence="2">Uncharacterized protein</fullName>
    </submittedName>
</protein>
<feature type="region of interest" description="Disordered" evidence="1">
    <location>
        <begin position="205"/>
        <end position="248"/>
    </location>
</feature>
<dbReference type="OrthoDB" id="4188088at2759"/>
<dbReference type="EMBL" id="LCZI01000963">
    <property type="protein sequence ID" value="KKZ63575.1"/>
    <property type="molecule type" value="Genomic_DNA"/>
</dbReference>
<feature type="compositionally biased region" description="Basic residues" evidence="1">
    <location>
        <begin position="206"/>
        <end position="217"/>
    </location>
</feature>